<evidence type="ECO:0000313" key="3">
    <source>
        <dbReference type="Proteomes" id="UP000235994"/>
    </source>
</evidence>
<dbReference type="RefSeq" id="WP_102771591.1">
    <property type="nucleotide sequence ID" value="NZ_POQS01000001.1"/>
</dbReference>
<protein>
    <recommendedName>
        <fullName evidence="4">Lipoprotein</fullName>
    </recommendedName>
</protein>
<evidence type="ECO:0008006" key="4">
    <source>
        <dbReference type="Google" id="ProtNLM"/>
    </source>
</evidence>
<accession>A0A2N8KQC3</accession>
<keyword evidence="1" id="KW-0732">Signal</keyword>
<feature type="chain" id="PRO_5014802445" description="Lipoprotein" evidence="1">
    <location>
        <begin position="22"/>
        <end position="152"/>
    </location>
</feature>
<proteinExistence type="predicted"/>
<name>A0A2N8KQC3_9BURK</name>
<organism evidence="2 3">
    <name type="scientific">Achromobacter pulmonis</name>
    <dbReference type="NCBI Taxonomy" id="1389932"/>
    <lineage>
        <taxon>Bacteria</taxon>
        <taxon>Pseudomonadati</taxon>
        <taxon>Pseudomonadota</taxon>
        <taxon>Betaproteobacteria</taxon>
        <taxon>Burkholderiales</taxon>
        <taxon>Alcaligenaceae</taxon>
        <taxon>Achromobacter</taxon>
    </lineage>
</organism>
<gene>
    <name evidence="2" type="ORF">C1I89_04670</name>
</gene>
<dbReference type="AlphaFoldDB" id="A0A2N8KQC3"/>
<keyword evidence="3" id="KW-1185">Reference proteome</keyword>
<dbReference type="EMBL" id="POQS01000001">
    <property type="protein sequence ID" value="PND35661.1"/>
    <property type="molecule type" value="Genomic_DNA"/>
</dbReference>
<sequence>MYRNLAAAAALALGLAGCSMGISQDGSSPHSEFKAPVAFKDAYAAAIRQSRDCLRSTDNAYRVVADIDEPAQSGVVRVLAPYSDNVMSRVDLKAAGPKSTDVRVAMWGQGTWDAAAMRAMQDAVYYGLVSCSSYMPLDPRPQVQPKRDLPRD</sequence>
<dbReference type="NCBIfam" id="NF046053">
    <property type="entry name" value="lipo_BPTD_2524"/>
    <property type="match status" value="1"/>
</dbReference>
<evidence type="ECO:0000313" key="2">
    <source>
        <dbReference type="EMBL" id="PND35661.1"/>
    </source>
</evidence>
<reference evidence="2 3" key="1">
    <citation type="submission" date="2018-01" db="EMBL/GenBank/DDBJ databases">
        <title>The draft genome of an aniline degradation strain ANB-1.</title>
        <authorList>
            <person name="Zhang L."/>
            <person name="Jiang J."/>
        </authorList>
    </citation>
    <scope>NUCLEOTIDE SEQUENCE [LARGE SCALE GENOMIC DNA]</scope>
    <source>
        <strain evidence="2 3">ANB-1</strain>
    </source>
</reference>
<comment type="caution">
    <text evidence="2">The sequence shown here is derived from an EMBL/GenBank/DDBJ whole genome shotgun (WGS) entry which is preliminary data.</text>
</comment>
<evidence type="ECO:0000256" key="1">
    <source>
        <dbReference type="SAM" id="SignalP"/>
    </source>
</evidence>
<dbReference type="PROSITE" id="PS51257">
    <property type="entry name" value="PROKAR_LIPOPROTEIN"/>
    <property type="match status" value="1"/>
</dbReference>
<dbReference type="Proteomes" id="UP000235994">
    <property type="component" value="Unassembled WGS sequence"/>
</dbReference>
<feature type="signal peptide" evidence="1">
    <location>
        <begin position="1"/>
        <end position="21"/>
    </location>
</feature>